<reference evidence="1 2" key="1">
    <citation type="submission" date="2024-09" db="EMBL/GenBank/DDBJ databases">
        <title>Rethinking Asexuality: The Enigmatic Case of Functional Sexual Genes in Lepraria (Stereocaulaceae).</title>
        <authorList>
            <person name="Doellman M."/>
            <person name="Sun Y."/>
            <person name="Barcenas-Pena A."/>
            <person name="Lumbsch H.T."/>
            <person name="Grewe F."/>
        </authorList>
    </citation>
    <scope>NUCLEOTIDE SEQUENCE [LARGE SCALE GENOMIC DNA]</scope>
    <source>
        <strain evidence="1 2">Mercado 3170</strain>
    </source>
</reference>
<organism evidence="1 2">
    <name type="scientific">Stereocaulon virgatum</name>
    <dbReference type="NCBI Taxonomy" id="373712"/>
    <lineage>
        <taxon>Eukaryota</taxon>
        <taxon>Fungi</taxon>
        <taxon>Dikarya</taxon>
        <taxon>Ascomycota</taxon>
        <taxon>Pezizomycotina</taxon>
        <taxon>Lecanoromycetes</taxon>
        <taxon>OSLEUM clade</taxon>
        <taxon>Lecanoromycetidae</taxon>
        <taxon>Lecanorales</taxon>
        <taxon>Lecanorineae</taxon>
        <taxon>Stereocaulaceae</taxon>
        <taxon>Stereocaulon</taxon>
    </lineage>
</organism>
<evidence type="ECO:0000313" key="1">
    <source>
        <dbReference type="EMBL" id="KAL2043446.1"/>
    </source>
</evidence>
<sequence>MELSGLKFEPCTAVCVAMASRFVQSLLSDLIFGYTALRINLFTQYLSARSNTLEISLHTKLQSYEILNENIRLFNILDVSEQSLETKHCQPKGKSIPPNMAERMFIFSSISIEWVNRDAKASFACFGRIVYNQFDTGSNGTIKPFPQRDPAGNNFVYRMLSQQNSFMLELPRQGIRPAPAPTRAKFGELAVTMVLPNMAALTLSCNWMVWCKFFGLL</sequence>
<accession>A0ABR4AF26</accession>
<comment type="caution">
    <text evidence="1">The sequence shown here is derived from an EMBL/GenBank/DDBJ whole genome shotgun (WGS) entry which is preliminary data.</text>
</comment>
<proteinExistence type="predicted"/>
<name>A0ABR4AF26_9LECA</name>
<gene>
    <name evidence="1" type="ORF">N7G274_003753</name>
</gene>
<dbReference type="Proteomes" id="UP001590950">
    <property type="component" value="Unassembled WGS sequence"/>
</dbReference>
<keyword evidence="2" id="KW-1185">Reference proteome</keyword>
<evidence type="ECO:0000313" key="2">
    <source>
        <dbReference type="Proteomes" id="UP001590950"/>
    </source>
</evidence>
<dbReference type="EMBL" id="JBEFKJ010000011">
    <property type="protein sequence ID" value="KAL2043446.1"/>
    <property type="molecule type" value="Genomic_DNA"/>
</dbReference>
<protein>
    <submittedName>
        <fullName evidence="1">Uncharacterized protein</fullName>
    </submittedName>
</protein>